<dbReference type="RefSeq" id="WP_090184154.1">
    <property type="nucleotide sequence ID" value="NZ_FOTF01000001.1"/>
</dbReference>
<dbReference type="EMBL" id="FOTF01000001">
    <property type="protein sequence ID" value="SFK71723.1"/>
    <property type="molecule type" value="Genomic_DNA"/>
</dbReference>
<protein>
    <recommendedName>
        <fullName evidence="3">Phosphoadenosine phosphosulfate reductase</fullName>
    </recommendedName>
</protein>
<reference evidence="2" key="1">
    <citation type="submission" date="2016-10" db="EMBL/GenBank/DDBJ databases">
        <authorList>
            <person name="Varghese N."/>
            <person name="Submissions S."/>
        </authorList>
    </citation>
    <scope>NUCLEOTIDE SEQUENCE [LARGE SCALE GENOMIC DNA]</scope>
    <source>
        <strain evidence="2">DSM 16199</strain>
    </source>
</reference>
<accession>A0A1I4BT53</accession>
<evidence type="ECO:0000313" key="1">
    <source>
        <dbReference type="EMBL" id="SFK71723.1"/>
    </source>
</evidence>
<keyword evidence="2" id="KW-1185">Reference proteome</keyword>
<dbReference type="OrthoDB" id="7840273at2"/>
<dbReference type="AlphaFoldDB" id="A0A1I4BT53"/>
<organism evidence="1 2">
    <name type="scientific">Loktanella salsilacus</name>
    <dbReference type="NCBI Taxonomy" id="195913"/>
    <lineage>
        <taxon>Bacteria</taxon>
        <taxon>Pseudomonadati</taxon>
        <taxon>Pseudomonadota</taxon>
        <taxon>Alphaproteobacteria</taxon>
        <taxon>Rhodobacterales</taxon>
        <taxon>Roseobacteraceae</taxon>
        <taxon>Loktanella</taxon>
    </lineage>
</organism>
<gene>
    <name evidence="1" type="ORF">SAMN04488004_101143</name>
</gene>
<dbReference type="STRING" id="195913.SAMN04488004_101143"/>
<sequence>MTDHALRFKTELKGLEASEWYEALEELVEEHGSFTPLGRDHVATFLDAGPKLLVTFEHAEEVQELADAAPRGFAFTQREGWSHLAIISRGDSWFRDPAVYRYIDRLIDDGFFEDFEDVLFFGAQAGGYAAAAYSVAAPGARVLALRPQATLDPTTAGWDNRFIAQRRLNFTDRYGYAPDMVDASKQTYIVFNPQQRYDAMHAALFTKPNVTMLRVMGVNGRLDVLFDTLGGLDDMIRAAMAGELTPQRFIQALAARKTFAPYLRNLVRRARDSGHARLAAVVCHTVLDDGHDAFFIRQLQDMGEPLPEAYQKDAVRA</sequence>
<dbReference type="Proteomes" id="UP000199550">
    <property type="component" value="Unassembled WGS sequence"/>
</dbReference>
<evidence type="ECO:0008006" key="3">
    <source>
        <dbReference type="Google" id="ProtNLM"/>
    </source>
</evidence>
<name>A0A1I4BT53_9RHOB</name>
<evidence type="ECO:0000313" key="2">
    <source>
        <dbReference type="Proteomes" id="UP000199550"/>
    </source>
</evidence>
<proteinExistence type="predicted"/>